<dbReference type="Proteomes" id="UP000035760">
    <property type="component" value="Unassembled WGS sequence"/>
</dbReference>
<name>W6MBY4_9GAMM</name>
<protein>
    <submittedName>
        <fullName evidence="1">Uncharacterized protein</fullName>
    </submittedName>
</protein>
<comment type="caution">
    <text evidence="1">The sequence shown here is derived from an EMBL/GenBank/DDBJ whole genome shotgun (WGS) entry which is preliminary data.</text>
</comment>
<gene>
    <name evidence="1" type="ORF">BN873_640003</name>
</gene>
<reference evidence="1" key="1">
    <citation type="submission" date="2013-07" db="EMBL/GenBank/DDBJ databases">
        <authorList>
            <person name="McIlroy S."/>
        </authorList>
    </citation>
    <scope>NUCLEOTIDE SEQUENCE [LARGE SCALE GENOMIC DNA]</scope>
    <source>
        <strain evidence="1">Run_A_D11</strain>
    </source>
</reference>
<dbReference type="EMBL" id="CBTJ020000074">
    <property type="protein sequence ID" value="CDI03765.1"/>
    <property type="molecule type" value="Genomic_DNA"/>
</dbReference>
<evidence type="ECO:0000313" key="1">
    <source>
        <dbReference type="EMBL" id="CDI03765.1"/>
    </source>
</evidence>
<reference evidence="1" key="2">
    <citation type="submission" date="2014-03" db="EMBL/GenBank/DDBJ databases">
        <title>Candidatus Competibacter-lineage genomes retrieved from metagenomes reveal functional metabolic diversity.</title>
        <authorList>
            <person name="McIlroy S.J."/>
            <person name="Albertsen M."/>
            <person name="Andresen E.K."/>
            <person name="Saunders A.M."/>
            <person name="Kristiansen R."/>
            <person name="Stokholm-Bjerregaard M."/>
            <person name="Nielsen K.L."/>
            <person name="Nielsen P.H."/>
        </authorList>
    </citation>
    <scope>NUCLEOTIDE SEQUENCE</scope>
    <source>
        <strain evidence="1">Run_A_D11</strain>
    </source>
</reference>
<dbReference type="AlphaFoldDB" id="W6MBY4"/>
<evidence type="ECO:0000313" key="2">
    <source>
        <dbReference type="Proteomes" id="UP000035760"/>
    </source>
</evidence>
<proteinExistence type="predicted"/>
<keyword evidence="2" id="KW-1185">Reference proteome</keyword>
<accession>W6MBY4</accession>
<sequence length="33" mass="3746">MEKPIFGTALGERANTDELLQKLRDLFDLIINA</sequence>
<organism evidence="1 2">
    <name type="scientific">Candidatus Competibacter denitrificans Run_A_D11</name>
    <dbReference type="NCBI Taxonomy" id="1400863"/>
    <lineage>
        <taxon>Bacteria</taxon>
        <taxon>Pseudomonadati</taxon>
        <taxon>Pseudomonadota</taxon>
        <taxon>Gammaproteobacteria</taxon>
        <taxon>Candidatus Competibacteraceae</taxon>
        <taxon>Candidatus Competibacter</taxon>
    </lineage>
</organism>